<feature type="transmembrane region" description="Helical" evidence="9">
    <location>
        <begin position="293"/>
        <end position="313"/>
    </location>
</feature>
<accession>A0A6A7BUE0</accession>
<proteinExistence type="inferred from homology"/>
<comment type="function">
    <text evidence="1">Subunit of the oligosaccharyl transferase (OST) complex that catalyzes the initial transfer of a defined glycan (Glc(3)Man(9)GlcNAc(2) in eukaryotes) from the lipid carrier dolichol-pyrophosphate to an asparagine residue within an Asn-X-Ser/Thr consensus motif in nascent polypeptide chains, the first step in protein N-glycosylation. N-glycosylation occurs cotranslationally and the complex associates with the Sec61 complex at the channel-forming translocon complex that mediates protein translocation across the endoplasmic reticulum (ER). All subunits are required for a maximal enzyme activity.</text>
</comment>
<name>A0A6A7BUE0_9PEZI</name>
<keyword evidence="8 9" id="KW-0472">Membrane</keyword>
<dbReference type="InterPro" id="IPR021149">
    <property type="entry name" value="OligosaccharylTrfase_OST3/OST6"/>
</dbReference>
<keyword evidence="5 10" id="KW-0732">Signal</keyword>
<evidence type="ECO:0000256" key="8">
    <source>
        <dbReference type="ARBA" id="ARBA00023136"/>
    </source>
</evidence>
<organism evidence="11 12">
    <name type="scientific">Piedraia hortae CBS 480.64</name>
    <dbReference type="NCBI Taxonomy" id="1314780"/>
    <lineage>
        <taxon>Eukaryota</taxon>
        <taxon>Fungi</taxon>
        <taxon>Dikarya</taxon>
        <taxon>Ascomycota</taxon>
        <taxon>Pezizomycotina</taxon>
        <taxon>Dothideomycetes</taxon>
        <taxon>Dothideomycetidae</taxon>
        <taxon>Capnodiales</taxon>
        <taxon>Piedraiaceae</taxon>
        <taxon>Piedraia</taxon>
    </lineage>
</organism>
<evidence type="ECO:0000256" key="2">
    <source>
        <dbReference type="ARBA" id="ARBA00004477"/>
    </source>
</evidence>
<evidence type="ECO:0000256" key="4">
    <source>
        <dbReference type="ARBA" id="ARBA00022692"/>
    </source>
</evidence>
<gene>
    <name evidence="11" type="ORF">K470DRAFT_235574</name>
</gene>
<sequence>MRFLRLLFAGFVSQTLAKQTPEERFQEFNSKQLSVGGPIKLNDAIYQKLVTAPRDYSVAVLLTALEPRIGCNLCSEFQPEWDMLARQWTKGDSKSEGRLVFATLDFKDGRATFQSLMLQTAPVLFLFHPTIGPNAKPDKGPSQFDFTGGTDKAEPIHAWLSRQLPNIPHPPFVRPPNYVKTAFIVTSVLGLFTFASVAGPYLLPLIQSRNLWAAVSIIAVLLFTSGHMFNHIRNVPYVAADGKGGISYFAGGFQSQFGLETQIIAAIYGILSFSAISLAVKVPRMADERAQKVAVAVWGGVMLGMYSFLLNVFRIKNQGYPFWLPPF</sequence>
<feature type="chain" id="PRO_5025464017" evidence="10">
    <location>
        <begin position="18"/>
        <end position="327"/>
    </location>
</feature>
<comment type="similarity">
    <text evidence="3">Belongs to the OST3/OST6 family.</text>
</comment>
<keyword evidence="7 9" id="KW-1133">Transmembrane helix</keyword>
<feature type="signal peptide" evidence="10">
    <location>
        <begin position="1"/>
        <end position="17"/>
    </location>
</feature>
<evidence type="ECO:0000256" key="1">
    <source>
        <dbReference type="ARBA" id="ARBA00002791"/>
    </source>
</evidence>
<keyword evidence="12" id="KW-1185">Reference proteome</keyword>
<evidence type="ECO:0000256" key="3">
    <source>
        <dbReference type="ARBA" id="ARBA00009561"/>
    </source>
</evidence>
<evidence type="ECO:0000313" key="12">
    <source>
        <dbReference type="Proteomes" id="UP000799421"/>
    </source>
</evidence>
<protein>
    <submittedName>
        <fullName evidence="11">OST3/OST6 family protein</fullName>
    </submittedName>
</protein>
<dbReference type="EMBL" id="MU006002">
    <property type="protein sequence ID" value="KAF2858814.1"/>
    <property type="molecule type" value="Genomic_DNA"/>
</dbReference>
<dbReference type="GO" id="GO:0008250">
    <property type="term" value="C:oligosaccharyltransferase complex"/>
    <property type="evidence" value="ECO:0007669"/>
    <property type="project" value="TreeGrafter"/>
</dbReference>
<dbReference type="Pfam" id="PF04756">
    <property type="entry name" value="OST3_OST6"/>
    <property type="match status" value="1"/>
</dbReference>
<evidence type="ECO:0000256" key="7">
    <source>
        <dbReference type="ARBA" id="ARBA00022989"/>
    </source>
</evidence>
<dbReference type="FunFam" id="3.40.30.10:FF:000302">
    <property type="entry name" value="Oligosaccharyl transferase subunit (Gamma), putative"/>
    <property type="match status" value="1"/>
</dbReference>
<dbReference type="Gene3D" id="3.40.30.10">
    <property type="entry name" value="Glutaredoxin"/>
    <property type="match status" value="1"/>
</dbReference>
<evidence type="ECO:0000313" key="11">
    <source>
        <dbReference type="EMBL" id="KAF2858814.1"/>
    </source>
</evidence>
<evidence type="ECO:0000256" key="10">
    <source>
        <dbReference type="SAM" id="SignalP"/>
    </source>
</evidence>
<dbReference type="AlphaFoldDB" id="A0A6A7BUE0"/>
<evidence type="ECO:0000256" key="5">
    <source>
        <dbReference type="ARBA" id="ARBA00022729"/>
    </source>
</evidence>
<dbReference type="SUPFAM" id="SSF52833">
    <property type="entry name" value="Thioredoxin-like"/>
    <property type="match status" value="1"/>
</dbReference>
<dbReference type="OrthoDB" id="67566at2759"/>
<keyword evidence="4 9" id="KW-0812">Transmembrane</keyword>
<dbReference type="PANTHER" id="PTHR12692:SF0">
    <property type="entry name" value="GH11935P"/>
    <property type="match status" value="1"/>
</dbReference>
<keyword evidence="6" id="KW-0256">Endoplasmic reticulum</keyword>
<feature type="transmembrane region" description="Helical" evidence="9">
    <location>
        <begin position="210"/>
        <end position="229"/>
    </location>
</feature>
<evidence type="ECO:0000256" key="9">
    <source>
        <dbReference type="SAM" id="Phobius"/>
    </source>
</evidence>
<reference evidence="11" key="1">
    <citation type="journal article" date="2020" name="Stud. Mycol.">
        <title>101 Dothideomycetes genomes: a test case for predicting lifestyles and emergence of pathogens.</title>
        <authorList>
            <person name="Haridas S."/>
            <person name="Albert R."/>
            <person name="Binder M."/>
            <person name="Bloem J."/>
            <person name="Labutti K."/>
            <person name="Salamov A."/>
            <person name="Andreopoulos B."/>
            <person name="Baker S."/>
            <person name="Barry K."/>
            <person name="Bills G."/>
            <person name="Bluhm B."/>
            <person name="Cannon C."/>
            <person name="Castanera R."/>
            <person name="Culley D."/>
            <person name="Daum C."/>
            <person name="Ezra D."/>
            <person name="Gonzalez J."/>
            <person name="Henrissat B."/>
            <person name="Kuo A."/>
            <person name="Liang C."/>
            <person name="Lipzen A."/>
            <person name="Lutzoni F."/>
            <person name="Magnuson J."/>
            <person name="Mondo S."/>
            <person name="Nolan M."/>
            <person name="Ohm R."/>
            <person name="Pangilinan J."/>
            <person name="Park H.-J."/>
            <person name="Ramirez L."/>
            <person name="Alfaro M."/>
            <person name="Sun H."/>
            <person name="Tritt A."/>
            <person name="Yoshinaga Y."/>
            <person name="Zwiers L.-H."/>
            <person name="Turgeon B."/>
            <person name="Goodwin S."/>
            <person name="Spatafora J."/>
            <person name="Crous P."/>
            <person name="Grigoriev I."/>
        </authorList>
    </citation>
    <scope>NUCLEOTIDE SEQUENCE</scope>
    <source>
        <strain evidence="11">CBS 480.64</strain>
    </source>
</reference>
<comment type="subcellular location">
    <subcellularLocation>
        <location evidence="2">Endoplasmic reticulum membrane</location>
        <topology evidence="2">Multi-pass membrane protein</topology>
    </subcellularLocation>
</comment>
<dbReference type="Proteomes" id="UP000799421">
    <property type="component" value="Unassembled WGS sequence"/>
</dbReference>
<dbReference type="InterPro" id="IPR036249">
    <property type="entry name" value="Thioredoxin-like_sf"/>
</dbReference>
<evidence type="ECO:0000256" key="6">
    <source>
        <dbReference type="ARBA" id="ARBA00022824"/>
    </source>
</evidence>
<feature type="transmembrane region" description="Helical" evidence="9">
    <location>
        <begin position="263"/>
        <end position="281"/>
    </location>
</feature>
<dbReference type="PANTHER" id="PTHR12692">
    <property type="entry name" value="DOLICHYL-DIPHOSPHOOLIGOSACCHARIDE--PROTEIN GLYCOSYLTRANSFERASE-RELATED"/>
    <property type="match status" value="1"/>
</dbReference>
<feature type="transmembrane region" description="Helical" evidence="9">
    <location>
        <begin position="182"/>
        <end position="203"/>
    </location>
</feature>
<dbReference type="GO" id="GO:0018279">
    <property type="term" value="P:protein N-linked glycosylation via asparagine"/>
    <property type="evidence" value="ECO:0007669"/>
    <property type="project" value="TreeGrafter"/>
</dbReference>